<sequence length="74" mass="8880">MREKMSTGFYVAIFLKQTHNYFFRKNTLLPVGLVLAVETLIFRLFRIQLFLHQPPNTFFGFLYLLLFLLLFPFS</sequence>
<evidence type="ECO:0000313" key="2">
    <source>
        <dbReference type="EMBL" id="CAD2159011.1"/>
    </source>
</evidence>
<dbReference type="EMBL" id="CAJEWN010000073">
    <property type="protein sequence ID" value="CAD2159011.1"/>
    <property type="molecule type" value="Genomic_DNA"/>
</dbReference>
<accession>A0A6V7UIR1</accession>
<protein>
    <submittedName>
        <fullName evidence="2">Uncharacterized protein</fullName>
    </submittedName>
</protein>
<evidence type="ECO:0000313" key="3">
    <source>
        <dbReference type="Proteomes" id="UP000580250"/>
    </source>
</evidence>
<comment type="caution">
    <text evidence="2">The sequence shown here is derived from an EMBL/GenBank/DDBJ whole genome shotgun (WGS) entry which is preliminary data.</text>
</comment>
<feature type="transmembrane region" description="Helical" evidence="1">
    <location>
        <begin position="57"/>
        <end position="73"/>
    </location>
</feature>
<name>A0A6V7UIR1_MELEN</name>
<proteinExistence type="predicted"/>
<keyword evidence="1" id="KW-0472">Membrane</keyword>
<dbReference type="Proteomes" id="UP000580250">
    <property type="component" value="Unassembled WGS sequence"/>
</dbReference>
<feature type="transmembrane region" description="Helical" evidence="1">
    <location>
        <begin position="27"/>
        <end position="45"/>
    </location>
</feature>
<reference evidence="2 3" key="1">
    <citation type="submission" date="2020-08" db="EMBL/GenBank/DDBJ databases">
        <authorList>
            <person name="Koutsovoulos G."/>
            <person name="Danchin GJ E."/>
        </authorList>
    </citation>
    <scope>NUCLEOTIDE SEQUENCE [LARGE SCALE GENOMIC DNA]</scope>
</reference>
<keyword evidence="1" id="KW-1133">Transmembrane helix</keyword>
<evidence type="ECO:0000256" key="1">
    <source>
        <dbReference type="SAM" id="Phobius"/>
    </source>
</evidence>
<dbReference type="AlphaFoldDB" id="A0A6V7UIR1"/>
<organism evidence="2 3">
    <name type="scientific">Meloidogyne enterolobii</name>
    <name type="common">Root-knot nematode worm</name>
    <name type="synonym">Meloidogyne mayaguensis</name>
    <dbReference type="NCBI Taxonomy" id="390850"/>
    <lineage>
        <taxon>Eukaryota</taxon>
        <taxon>Metazoa</taxon>
        <taxon>Ecdysozoa</taxon>
        <taxon>Nematoda</taxon>
        <taxon>Chromadorea</taxon>
        <taxon>Rhabditida</taxon>
        <taxon>Tylenchina</taxon>
        <taxon>Tylenchomorpha</taxon>
        <taxon>Tylenchoidea</taxon>
        <taxon>Meloidogynidae</taxon>
        <taxon>Meloidogyninae</taxon>
        <taxon>Meloidogyne</taxon>
    </lineage>
</organism>
<gene>
    <name evidence="2" type="ORF">MENT_LOCUS13459</name>
</gene>
<keyword evidence="1" id="KW-0812">Transmembrane</keyword>